<name>A0AAW0THV4_SCYPA</name>
<dbReference type="InterPro" id="IPR043502">
    <property type="entry name" value="DNA/RNA_pol_sf"/>
</dbReference>
<sequence length="90" mass="10366">MMQLDRYPISHIMDFHAKPHRQTPSFNTPTIHTTDASPEAVSVVLRQEIKGMITTIAFFSKSLEACQRRHSAFDRKVLAIKEAVLHFCHF</sequence>
<organism evidence="2 3">
    <name type="scientific">Scylla paramamosain</name>
    <name type="common">Mud crab</name>
    <dbReference type="NCBI Taxonomy" id="85552"/>
    <lineage>
        <taxon>Eukaryota</taxon>
        <taxon>Metazoa</taxon>
        <taxon>Ecdysozoa</taxon>
        <taxon>Arthropoda</taxon>
        <taxon>Crustacea</taxon>
        <taxon>Multicrustacea</taxon>
        <taxon>Malacostraca</taxon>
        <taxon>Eumalacostraca</taxon>
        <taxon>Eucarida</taxon>
        <taxon>Decapoda</taxon>
        <taxon>Pleocyemata</taxon>
        <taxon>Brachyura</taxon>
        <taxon>Eubrachyura</taxon>
        <taxon>Portunoidea</taxon>
        <taxon>Portunidae</taxon>
        <taxon>Portuninae</taxon>
        <taxon>Scylla</taxon>
    </lineage>
</organism>
<proteinExistence type="predicted"/>
<evidence type="ECO:0000313" key="3">
    <source>
        <dbReference type="Proteomes" id="UP001487740"/>
    </source>
</evidence>
<dbReference type="Proteomes" id="UP001487740">
    <property type="component" value="Unassembled WGS sequence"/>
</dbReference>
<evidence type="ECO:0000313" key="2">
    <source>
        <dbReference type="EMBL" id="KAK8386876.1"/>
    </source>
</evidence>
<dbReference type="Pfam" id="PF17919">
    <property type="entry name" value="RT_RNaseH_2"/>
    <property type="match status" value="1"/>
</dbReference>
<dbReference type="Gene3D" id="3.10.20.370">
    <property type="match status" value="1"/>
</dbReference>
<dbReference type="GO" id="GO:0071897">
    <property type="term" value="P:DNA biosynthetic process"/>
    <property type="evidence" value="ECO:0007669"/>
    <property type="project" value="UniProtKB-ARBA"/>
</dbReference>
<feature type="domain" description="Reverse transcriptase/retrotransposon-derived protein RNase H-like" evidence="1">
    <location>
        <begin position="22"/>
        <end position="90"/>
    </location>
</feature>
<dbReference type="AlphaFoldDB" id="A0AAW0THV4"/>
<keyword evidence="3" id="KW-1185">Reference proteome</keyword>
<dbReference type="SUPFAM" id="SSF56672">
    <property type="entry name" value="DNA/RNA polymerases"/>
    <property type="match status" value="1"/>
</dbReference>
<gene>
    <name evidence="2" type="ORF">O3P69_017947</name>
</gene>
<protein>
    <recommendedName>
        <fullName evidence="1">Reverse transcriptase/retrotransposon-derived protein RNase H-like domain-containing protein</fullName>
    </recommendedName>
</protein>
<dbReference type="InterPro" id="IPR041577">
    <property type="entry name" value="RT_RNaseH_2"/>
</dbReference>
<accession>A0AAW0THV4</accession>
<comment type="caution">
    <text evidence="2">The sequence shown here is derived from an EMBL/GenBank/DDBJ whole genome shotgun (WGS) entry which is preliminary data.</text>
</comment>
<reference evidence="2 3" key="1">
    <citation type="submission" date="2023-03" db="EMBL/GenBank/DDBJ databases">
        <title>High-quality genome of Scylla paramamosain provides insights in environmental adaptation.</title>
        <authorList>
            <person name="Zhang L."/>
        </authorList>
    </citation>
    <scope>NUCLEOTIDE SEQUENCE [LARGE SCALE GENOMIC DNA]</scope>
    <source>
        <strain evidence="2">LZ_2023a</strain>
        <tissue evidence="2">Muscle</tissue>
    </source>
</reference>
<evidence type="ECO:0000259" key="1">
    <source>
        <dbReference type="Pfam" id="PF17919"/>
    </source>
</evidence>
<dbReference type="EMBL" id="JARAKH010000030">
    <property type="protein sequence ID" value="KAK8386876.1"/>
    <property type="molecule type" value="Genomic_DNA"/>
</dbReference>